<dbReference type="OMA" id="NNAAMRT"/>
<dbReference type="PANTHER" id="PTHR31928:SF3">
    <property type="entry name" value="EXPRESSED PROTEIN"/>
    <property type="match status" value="1"/>
</dbReference>
<gene>
    <name evidence="2" type="ORF">B456_010G130500</name>
</gene>
<sequence length="241" mass="26719">MQRRVLASKTAAEALEEATTAESLVRNLSVFSELSSNSKPGNPLPTIDRFLSIYDDVVKYTGIVETVAAGYRSGIEEHSKSSSLWVEAAVTTDLEIVSLLTPQNNESLSALQINLSQHASPKNQLKTSSIPQLQQNNNAAMRTRGDGMKETMHFAMNLKVEMQMWFIGFIEESLKALVLDCGSIAAVLSQLKRVNDWLNRAVLKGDEVLVHMVEKLKRKIYGFVMQHVGSTFDNSSHLSSY</sequence>
<dbReference type="InterPro" id="IPR049172">
    <property type="entry name" value="DUF6857_pln"/>
</dbReference>
<evidence type="ECO:0000313" key="3">
    <source>
        <dbReference type="Proteomes" id="UP000032304"/>
    </source>
</evidence>
<feature type="domain" description="DUF6857" evidence="1">
    <location>
        <begin position="1"/>
        <end position="234"/>
    </location>
</feature>
<dbReference type="eggNOG" id="ENOG502QUXM">
    <property type="taxonomic scope" value="Eukaryota"/>
</dbReference>
<dbReference type="AlphaFoldDB" id="A0A0D2UDN2"/>
<evidence type="ECO:0000259" key="1">
    <source>
        <dbReference type="Pfam" id="PF21647"/>
    </source>
</evidence>
<dbReference type="Gramene" id="KJB66160">
    <property type="protein sequence ID" value="KJB66160"/>
    <property type="gene ID" value="B456_010G130500"/>
</dbReference>
<dbReference type="STRING" id="29730.A0A0D2UDN2"/>
<evidence type="ECO:0000313" key="2">
    <source>
        <dbReference type="EMBL" id="KJB66161.1"/>
    </source>
</evidence>
<organism evidence="2 3">
    <name type="scientific">Gossypium raimondii</name>
    <name type="common">Peruvian cotton</name>
    <name type="synonym">Gossypium klotzschianum subsp. raimondii</name>
    <dbReference type="NCBI Taxonomy" id="29730"/>
    <lineage>
        <taxon>Eukaryota</taxon>
        <taxon>Viridiplantae</taxon>
        <taxon>Streptophyta</taxon>
        <taxon>Embryophyta</taxon>
        <taxon>Tracheophyta</taxon>
        <taxon>Spermatophyta</taxon>
        <taxon>Magnoliopsida</taxon>
        <taxon>eudicotyledons</taxon>
        <taxon>Gunneridae</taxon>
        <taxon>Pentapetalae</taxon>
        <taxon>rosids</taxon>
        <taxon>malvids</taxon>
        <taxon>Malvales</taxon>
        <taxon>Malvaceae</taxon>
        <taxon>Malvoideae</taxon>
        <taxon>Gossypium</taxon>
    </lineage>
</organism>
<dbReference type="OrthoDB" id="1918502at2759"/>
<accession>A0A0D2UDN2</accession>
<dbReference type="Proteomes" id="UP000032304">
    <property type="component" value="Chromosome 10"/>
</dbReference>
<protein>
    <recommendedName>
        <fullName evidence="1">DUF6857 domain-containing protein</fullName>
    </recommendedName>
</protein>
<reference evidence="2 3" key="1">
    <citation type="journal article" date="2012" name="Nature">
        <title>Repeated polyploidization of Gossypium genomes and the evolution of spinnable cotton fibres.</title>
        <authorList>
            <person name="Paterson A.H."/>
            <person name="Wendel J.F."/>
            <person name="Gundlach H."/>
            <person name="Guo H."/>
            <person name="Jenkins J."/>
            <person name="Jin D."/>
            <person name="Llewellyn D."/>
            <person name="Showmaker K.C."/>
            <person name="Shu S."/>
            <person name="Udall J."/>
            <person name="Yoo M.J."/>
            <person name="Byers R."/>
            <person name="Chen W."/>
            <person name="Doron-Faigenboim A."/>
            <person name="Duke M.V."/>
            <person name="Gong L."/>
            <person name="Grimwood J."/>
            <person name="Grover C."/>
            <person name="Grupp K."/>
            <person name="Hu G."/>
            <person name="Lee T.H."/>
            <person name="Li J."/>
            <person name="Lin L."/>
            <person name="Liu T."/>
            <person name="Marler B.S."/>
            <person name="Page J.T."/>
            <person name="Roberts A.W."/>
            <person name="Romanel E."/>
            <person name="Sanders W.S."/>
            <person name="Szadkowski E."/>
            <person name="Tan X."/>
            <person name="Tang H."/>
            <person name="Xu C."/>
            <person name="Wang J."/>
            <person name="Wang Z."/>
            <person name="Zhang D."/>
            <person name="Zhang L."/>
            <person name="Ashrafi H."/>
            <person name="Bedon F."/>
            <person name="Bowers J.E."/>
            <person name="Brubaker C.L."/>
            <person name="Chee P.W."/>
            <person name="Das S."/>
            <person name="Gingle A.R."/>
            <person name="Haigler C.H."/>
            <person name="Harker D."/>
            <person name="Hoffmann L.V."/>
            <person name="Hovav R."/>
            <person name="Jones D.C."/>
            <person name="Lemke C."/>
            <person name="Mansoor S."/>
            <person name="ur Rahman M."/>
            <person name="Rainville L.N."/>
            <person name="Rambani A."/>
            <person name="Reddy U.K."/>
            <person name="Rong J.K."/>
            <person name="Saranga Y."/>
            <person name="Scheffler B.E."/>
            <person name="Scheffler J.A."/>
            <person name="Stelly D.M."/>
            <person name="Triplett B.A."/>
            <person name="Van Deynze A."/>
            <person name="Vaslin M.F."/>
            <person name="Waghmare V.N."/>
            <person name="Walford S.A."/>
            <person name="Wright R.J."/>
            <person name="Zaki E.A."/>
            <person name="Zhang T."/>
            <person name="Dennis E.S."/>
            <person name="Mayer K.F."/>
            <person name="Peterson D.G."/>
            <person name="Rokhsar D.S."/>
            <person name="Wang X."/>
            <person name="Schmutz J."/>
        </authorList>
    </citation>
    <scope>NUCLEOTIDE SEQUENCE [LARGE SCALE GENOMIC DNA]</scope>
</reference>
<dbReference type="Pfam" id="PF21647">
    <property type="entry name" value="DUF6857"/>
    <property type="match status" value="1"/>
</dbReference>
<dbReference type="EMBL" id="CM001749">
    <property type="protein sequence ID" value="KJB66160.1"/>
    <property type="molecule type" value="Genomic_DNA"/>
</dbReference>
<dbReference type="PANTHER" id="PTHR31928">
    <property type="entry name" value="EXPRESSED PROTEIN"/>
    <property type="match status" value="1"/>
</dbReference>
<dbReference type="InterPro" id="IPR010341">
    <property type="entry name" value="DUF936_pln"/>
</dbReference>
<name>A0A0D2UDN2_GOSRA</name>
<proteinExistence type="predicted"/>
<dbReference type="Gramene" id="KJB66161">
    <property type="protein sequence ID" value="KJB66161"/>
    <property type="gene ID" value="B456_010G130500"/>
</dbReference>
<dbReference type="EMBL" id="CM001749">
    <property type="protein sequence ID" value="KJB66161.1"/>
    <property type="molecule type" value="Genomic_DNA"/>
</dbReference>
<keyword evidence="3" id="KW-1185">Reference proteome</keyword>